<name>A0ACC0U8H0_9AGAM</name>
<keyword evidence="2" id="KW-1185">Reference proteome</keyword>
<protein>
    <submittedName>
        <fullName evidence="1">Uncharacterized protein</fullName>
    </submittedName>
</protein>
<proteinExistence type="predicted"/>
<dbReference type="EMBL" id="JAGFNK010000110">
    <property type="protein sequence ID" value="KAI9507835.1"/>
    <property type="molecule type" value="Genomic_DNA"/>
</dbReference>
<sequence>MGGPTLNSQSDTDTGTGCGSTEGNQSAVTWNNQSGEALTLILPCGWQDEFPTGDVRSFVATGRYNLKDEADPLCSFIYNKGTASVDLSGNSLKGGVTFKNTSGSDVTLVLPNGEEPLQNDSSIDHSDPGTYTVKAKDDIIYSFLYHKGVASINLNDLS</sequence>
<evidence type="ECO:0000313" key="2">
    <source>
        <dbReference type="Proteomes" id="UP001207468"/>
    </source>
</evidence>
<reference evidence="1" key="1">
    <citation type="submission" date="2021-03" db="EMBL/GenBank/DDBJ databases">
        <title>Evolutionary priming and transition to the ectomycorrhizal habit in an iconic lineage of mushroom-forming fungi: is preadaptation a requirement?</title>
        <authorList>
            <consortium name="DOE Joint Genome Institute"/>
            <person name="Looney B.P."/>
            <person name="Miyauchi S."/>
            <person name="Morin E."/>
            <person name="Drula E."/>
            <person name="Courty P.E."/>
            <person name="Chicoki N."/>
            <person name="Fauchery L."/>
            <person name="Kohler A."/>
            <person name="Kuo A."/>
            <person name="LaButti K."/>
            <person name="Pangilinan J."/>
            <person name="Lipzen A."/>
            <person name="Riley R."/>
            <person name="Andreopoulos W."/>
            <person name="He G."/>
            <person name="Johnson J."/>
            <person name="Barry K.W."/>
            <person name="Grigoriev I.V."/>
            <person name="Nagy L."/>
            <person name="Hibbett D."/>
            <person name="Henrissat B."/>
            <person name="Matheny P.B."/>
            <person name="Labbe J."/>
            <person name="Martin A.F."/>
        </authorList>
    </citation>
    <scope>NUCLEOTIDE SEQUENCE</scope>
    <source>
        <strain evidence="1">BPL698</strain>
    </source>
</reference>
<comment type="caution">
    <text evidence="1">The sequence shown here is derived from an EMBL/GenBank/DDBJ whole genome shotgun (WGS) entry which is preliminary data.</text>
</comment>
<gene>
    <name evidence="1" type="ORF">F5148DRAFT_1284719</name>
</gene>
<organism evidence="1 2">
    <name type="scientific">Russula earlei</name>
    <dbReference type="NCBI Taxonomy" id="71964"/>
    <lineage>
        <taxon>Eukaryota</taxon>
        <taxon>Fungi</taxon>
        <taxon>Dikarya</taxon>
        <taxon>Basidiomycota</taxon>
        <taxon>Agaricomycotina</taxon>
        <taxon>Agaricomycetes</taxon>
        <taxon>Russulales</taxon>
        <taxon>Russulaceae</taxon>
        <taxon>Russula</taxon>
    </lineage>
</organism>
<accession>A0ACC0U8H0</accession>
<evidence type="ECO:0000313" key="1">
    <source>
        <dbReference type="EMBL" id="KAI9507835.1"/>
    </source>
</evidence>
<dbReference type="Proteomes" id="UP001207468">
    <property type="component" value="Unassembled WGS sequence"/>
</dbReference>